<organism evidence="2 3">
    <name type="scientific">Paraburkholderia solisilvae</name>
    <dbReference type="NCBI Taxonomy" id="624376"/>
    <lineage>
        <taxon>Bacteria</taxon>
        <taxon>Pseudomonadati</taxon>
        <taxon>Pseudomonadota</taxon>
        <taxon>Betaproteobacteria</taxon>
        <taxon>Burkholderiales</taxon>
        <taxon>Burkholderiaceae</taxon>
        <taxon>Paraburkholderia</taxon>
    </lineage>
</organism>
<reference evidence="2 3" key="1">
    <citation type="submission" date="2020-04" db="EMBL/GenBank/DDBJ databases">
        <authorList>
            <person name="De Canck E."/>
        </authorList>
    </citation>
    <scope>NUCLEOTIDE SEQUENCE [LARGE SCALE GENOMIC DNA]</scope>
    <source>
        <strain evidence="2 3">LMG 29739</strain>
    </source>
</reference>
<dbReference type="AlphaFoldDB" id="A0A6J5F0N7"/>
<dbReference type="InterPro" id="IPR025421">
    <property type="entry name" value="DUF4148"/>
</dbReference>
<dbReference type="EMBL" id="CADIKF010000074">
    <property type="protein sequence ID" value="CAB3770885.1"/>
    <property type="molecule type" value="Genomic_DNA"/>
</dbReference>
<gene>
    <name evidence="2" type="ORF">LMG29739_05883</name>
</gene>
<name>A0A6J5F0N7_9BURK</name>
<evidence type="ECO:0000313" key="2">
    <source>
        <dbReference type="EMBL" id="CAB3770885.1"/>
    </source>
</evidence>
<feature type="chain" id="PRO_5027105205" description="DUF4148 domain-containing protein" evidence="1">
    <location>
        <begin position="41"/>
        <end position="121"/>
    </location>
</feature>
<evidence type="ECO:0000256" key="1">
    <source>
        <dbReference type="SAM" id="SignalP"/>
    </source>
</evidence>
<sequence length="121" mass="12513">MSSRRHPGHRTIDNLCEAAMKHALPAVLLISATATLPSFAAGESSANVLAQTIAMSDNAPKTHAQVQAELAAARAPGGELSMNPNDPAYPPSFATGGYTVPIAKIDTQRTAPLQRLPSAGN</sequence>
<dbReference type="Pfam" id="PF13663">
    <property type="entry name" value="DUF4148"/>
    <property type="match status" value="1"/>
</dbReference>
<evidence type="ECO:0000313" key="3">
    <source>
        <dbReference type="Proteomes" id="UP000494329"/>
    </source>
</evidence>
<keyword evidence="1" id="KW-0732">Signal</keyword>
<dbReference type="Proteomes" id="UP000494329">
    <property type="component" value="Unassembled WGS sequence"/>
</dbReference>
<evidence type="ECO:0008006" key="4">
    <source>
        <dbReference type="Google" id="ProtNLM"/>
    </source>
</evidence>
<feature type="signal peptide" evidence="1">
    <location>
        <begin position="1"/>
        <end position="40"/>
    </location>
</feature>
<keyword evidence="3" id="KW-1185">Reference proteome</keyword>
<proteinExistence type="predicted"/>
<accession>A0A6J5F0N7</accession>
<protein>
    <recommendedName>
        <fullName evidence="4">DUF4148 domain-containing protein</fullName>
    </recommendedName>
</protein>